<sequence>MNSPLNESWRDPWGRLRGGWWAIATAALRRAGDDNISLIAAGVAFYAFTAIVPMLAAVVLSYGLVADAHSVAADIRSLATALPAEAASIVGDQLKRVVSTSQDSKGFGLVLALLIAVYGATKATAAMTIALNVAFRVDERRGFVMLRVVALAMVVGGVILVLSAIATTTVLTFLTTWLPWTPTVLVVAIRVGGYLLLALLAITGAAVLYRFAPNRQDARWRWLSPGAVLATLLWLGATGLFGVYVGNFGNYGATYGSLSAVIVLLTWLWLSAYVFLLGGELNAALEVAEDSDPPHAAPEAPTAPVQSPGLVRSAIGVAAALVLLKLTERRD</sequence>
<accession>A0A502CS43</accession>
<evidence type="ECO:0000256" key="1">
    <source>
        <dbReference type="ARBA" id="ARBA00004651"/>
    </source>
</evidence>
<comment type="caution">
    <text evidence="7">The sequence shown here is derived from an EMBL/GenBank/DDBJ whole genome shotgun (WGS) entry which is preliminary data.</text>
</comment>
<keyword evidence="4 6" id="KW-1133">Transmembrane helix</keyword>
<dbReference type="GO" id="GO:0005886">
    <property type="term" value="C:plasma membrane"/>
    <property type="evidence" value="ECO:0007669"/>
    <property type="project" value="UniProtKB-SubCell"/>
</dbReference>
<dbReference type="NCBIfam" id="TIGR00765">
    <property type="entry name" value="yihY_not_rbn"/>
    <property type="match status" value="1"/>
</dbReference>
<comment type="subcellular location">
    <subcellularLocation>
        <location evidence="1">Cell membrane</location>
        <topology evidence="1">Multi-pass membrane protein</topology>
    </subcellularLocation>
</comment>
<dbReference type="PIRSF" id="PIRSF035875">
    <property type="entry name" value="RNase_BN"/>
    <property type="match status" value="1"/>
</dbReference>
<keyword evidence="3 6" id="KW-0812">Transmembrane</keyword>
<dbReference type="InterPro" id="IPR017039">
    <property type="entry name" value="Virul_fac_BrkB"/>
</dbReference>
<feature type="transmembrane region" description="Helical" evidence="6">
    <location>
        <begin position="257"/>
        <end position="276"/>
    </location>
</feature>
<feature type="transmembrane region" description="Helical" evidence="6">
    <location>
        <begin position="223"/>
        <end position="245"/>
    </location>
</feature>
<dbReference type="RefSeq" id="WP_140867086.1">
    <property type="nucleotide sequence ID" value="NZ_RCZK01000001.1"/>
</dbReference>
<keyword evidence="2" id="KW-1003">Cell membrane</keyword>
<evidence type="ECO:0000256" key="3">
    <source>
        <dbReference type="ARBA" id="ARBA00022692"/>
    </source>
</evidence>
<dbReference type="Proteomes" id="UP000318413">
    <property type="component" value="Unassembled WGS sequence"/>
</dbReference>
<dbReference type="PANTHER" id="PTHR30213:SF0">
    <property type="entry name" value="UPF0761 MEMBRANE PROTEIN YIHY"/>
    <property type="match status" value="1"/>
</dbReference>
<dbReference type="AlphaFoldDB" id="A0A502CS43"/>
<proteinExistence type="predicted"/>
<evidence type="ECO:0000256" key="2">
    <source>
        <dbReference type="ARBA" id="ARBA00022475"/>
    </source>
</evidence>
<dbReference type="OrthoDB" id="9781030at2"/>
<feature type="transmembrane region" description="Helical" evidence="6">
    <location>
        <begin position="146"/>
        <end position="171"/>
    </location>
</feature>
<evidence type="ECO:0000313" key="8">
    <source>
        <dbReference type="Proteomes" id="UP000318413"/>
    </source>
</evidence>
<name>A0A502CS43_9SPHN</name>
<keyword evidence="5 6" id="KW-0472">Membrane</keyword>
<feature type="transmembrane region" description="Helical" evidence="6">
    <location>
        <begin position="38"/>
        <end position="64"/>
    </location>
</feature>
<evidence type="ECO:0000256" key="6">
    <source>
        <dbReference type="SAM" id="Phobius"/>
    </source>
</evidence>
<dbReference type="PANTHER" id="PTHR30213">
    <property type="entry name" value="INNER MEMBRANE PROTEIN YHJD"/>
    <property type="match status" value="1"/>
</dbReference>
<evidence type="ECO:0000313" key="7">
    <source>
        <dbReference type="EMBL" id="TPG15663.1"/>
    </source>
</evidence>
<dbReference type="Pfam" id="PF03631">
    <property type="entry name" value="Virul_fac_BrkB"/>
    <property type="match status" value="1"/>
</dbReference>
<keyword evidence="8" id="KW-1185">Reference proteome</keyword>
<organism evidence="7 8">
    <name type="scientific">Sphingomonas oligophenolica</name>
    <dbReference type="NCBI Taxonomy" id="301154"/>
    <lineage>
        <taxon>Bacteria</taxon>
        <taxon>Pseudomonadati</taxon>
        <taxon>Pseudomonadota</taxon>
        <taxon>Alphaproteobacteria</taxon>
        <taxon>Sphingomonadales</taxon>
        <taxon>Sphingomonadaceae</taxon>
        <taxon>Sphingomonas</taxon>
    </lineage>
</organism>
<dbReference type="EMBL" id="RCZK01000001">
    <property type="protein sequence ID" value="TPG15663.1"/>
    <property type="molecule type" value="Genomic_DNA"/>
</dbReference>
<gene>
    <name evidence="7" type="ORF">EAH84_02420</name>
</gene>
<protein>
    <submittedName>
        <fullName evidence="7">YihY/virulence factor BrkB family protein</fullName>
    </submittedName>
</protein>
<evidence type="ECO:0000256" key="5">
    <source>
        <dbReference type="ARBA" id="ARBA00023136"/>
    </source>
</evidence>
<reference evidence="7 8" key="1">
    <citation type="journal article" date="2019" name="Environ. Microbiol.">
        <title>Species interactions and distinct microbial communities in high Arctic permafrost affected cryosols are associated with the CH4 and CO2 gas fluxes.</title>
        <authorList>
            <person name="Altshuler I."/>
            <person name="Hamel J."/>
            <person name="Turney S."/>
            <person name="Magnuson E."/>
            <person name="Levesque R."/>
            <person name="Greer C."/>
            <person name="Whyte L.G."/>
        </authorList>
    </citation>
    <scope>NUCLEOTIDE SEQUENCE [LARGE SCALE GENOMIC DNA]</scope>
    <source>
        <strain evidence="7 8">S5.1</strain>
    </source>
</reference>
<feature type="transmembrane region" description="Helical" evidence="6">
    <location>
        <begin position="107"/>
        <end position="134"/>
    </location>
</feature>
<feature type="transmembrane region" description="Helical" evidence="6">
    <location>
        <begin position="191"/>
        <end position="211"/>
    </location>
</feature>
<evidence type="ECO:0000256" key="4">
    <source>
        <dbReference type="ARBA" id="ARBA00022989"/>
    </source>
</evidence>